<comment type="cofactor">
    <cofactor evidence="1">
        <name>FAD</name>
        <dbReference type="ChEBI" id="CHEBI:57692"/>
    </cofactor>
</comment>
<protein>
    <recommendedName>
        <fullName evidence="8">FAD-binding domain-containing protein</fullName>
    </recommendedName>
</protein>
<keyword evidence="4" id="KW-0521">NADP</keyword>
<dbReference type="GO" id="GO:0070189">
    <property type="term" value="P:kynurenine metabolic process"/>
    <property type="evidence" value="ECO:0007669"/>
    <property type="project" value="TreeGrafter"/>
</dbReference>
<name>R7QFQ9_CHOCR</name>
<keyword evidence="5" id="KW-0560">Oxidoreductase</keyword>
<dbReference type="GO" id="GO:0071949">
    <property type="term" value="F:FAD binding"/>
    <property type="evidence" value="ECO:0007669"/>
    <property type="project" value="InterPro"/>
</dbReference>
<evidence type="ECO:0000259" key="8">
    <source>
        <dbReference type="Pfam" id="PF01494"/>
    </source>
</evidence>
<gene>
    <name evidence="9" type="ORF">CHC_T00004849001</name>
</gene>
<feature type="domain" description="FAD-binding" evidence="8">
    <location>
        <begin position="130"/>
        <end position="198"/>
    </location>
</feature>
<evidence type="ECO:0000256" key="7">
    <source>
        <dbReference type="SAM" id="Phobius"/>
    </source>
</evidence>
<evidence type="ECO:0000313" key="9">
    <source>
        <dbReference type="EMBL" id="CDF36588.1"/>
    </source>
</evidence>
<evidence type="ECO:0000256" key="2">
    <source>
        <dbReference type="ARBA" id="ARBA00022630"/>
    </source>
</evidence>
<keyword evidence="10" id="KW-1185">Reference proteome</keyword>
<proteinExistence type="predicted"/>
<reference evidence="10" key="1">
    <citation type="journal article" date="2013" name="Proc. Natl. Acad. Sci. U.S.A.">
        <title>Genome structure and metabolic features in the red seaweed Chondrus crispus shed light on evolution of the Archaeplastida.</title>
        <authorList>
            <person name="Collen J."/>
            <person name="Porcel B."/>
            <person name="Carre W."/>
            <person name="Ball S.G."/>
            <person name="Chaparro C."/>
            <person name="Tonon T."/>
            <person name="Barbeyron T."/>
            <person name="Michel G."/>
            <person name="Noel B."/>
            <person name="Valentin K."/>
            <person name="Elias M."/>
            <person name="Artiguenave F."/>
            <person name="Arun A."/>
            <person name="Aury J.M."/>
            <person name="Barbosa-Neto J.F."/>
            <person name="Bothwell J.H."/>
            <person name="Bouget F.Y."/>
            <person name="Brillet L."/>
            <person name="Cabello-Hurtado F."/>
            <person name="Capella-Gutierrez S."/>
            <person name="Charrier B."/>
            <person name="Cladiere L."/>
            <person name="Cock J.M."/>
            <person name="Coelho S.M."/>
            <person name="Colleoni C."/>
            <person name="Czjzek M."/>
            <person name="Da Silva C."/>
            <person name="Delage L."/>
            <person name="Denoeud F."/>
            <person name="Deschamps P."/>
            <person name="Dittami S.M."/>
            <person name="Gabaldon T."/>
            <person name="Gachon C.M."/>
            <person name="Groisillier A."/>
            <person name="Herve C."/>
            <person name="Jabbari K."/>
            <person name="Katinka M."/>
            <person name="Kloareg B."/>
            <person name="Kowalczyk N."/>
            <person name="Labadie K."/>
            <person name="Leblanc C."/>
            <person name="Lopez P.J."/>
            <person name="McLachlan D.H."/>
            <person name="Meslet-Cladiere L."/>
            <person name="Moustafa A."/>
            <person name="Nehr Z."/>
            <person name="Nyvall Collen P."/>
            <person name="Panaud O."/>
            <person name="Partensky F."/>
            <person name="Poulain J."/>
            <person name="Rensing S.A."/>
            <person name="Rousvoal S."/>
            <person name="Samson G."/>
            <person name="Symeonidi A."/>
            <person name="Weissenbach J."/>
            <person name="Zambounis A."/>
            <person name="Wincker P."/>
            <person name="Boyen C."/>
        </authorList>
    </citation>
    <scope>NUCLEOTIDE SEQUENCE [LARGE SCALE GENOMIC DNA]</scope>
    <source>
        <strain evidence="10">cv. Stackhouse</strain>
    </source>
</reference>
<keyword evidence="2" id="KW-0285">Flavoprotein</keyword>
<organism evidence="9 10">
    <name type="scientific">Chondrus crispus</name>
    <name type="common">Carrageen Irish moss</name>
    <name type="synonym">Polymorpha crispa</name>
    <dbReference type="NCBI Taxonomy" id="2769"/>
    <lineage>
        <taxon>Eukaryota</taxon>
        <taxon>Rhodophyta</taxon>
        <taxon>Florideophyceae</taxon>
        <taxon>Rhodymeniophycidae</taxon>
        <taxon>Gigartinales</taxon>
        <taxon>Gigartinaceae</taxon>
        <taxon>Chondrus</taxon>
    </lineage>
</organism>
<dbReference type="AlphaFoldDB" id="R7QFQ9"/>
<dbReference type="InterPro" id="IPR002938">
    <property type="entry name" value="FAD-bd"/>
</dbReference>
<evidence type="ECO:0000313" key="10">
    <source>
        <dbReference type="Proteomes" id="UP000012073"/>
    </source>
</evidence>
<dbReference type="GeneID" id="17324118"/>
<keyword evidence="7" id="KW-0472">Membrane</keyword>
<dbReference type="PANTHER" id="PTHR46028">
    <property type="entry name" value="KYNURENINE 3-MONOOXYGENASE"/>
    <property type="match status" value="1"/>
</dbReference>
<dbReference type="PhylomeDB" id="R7QFQ9"/>
<evidence type="ECO:0000256" key="3">
    <source>
        <dbReference type="ARBA" id="ARBA00022827"/>
    </source>
</evidence>
<feature type="transmembrane region" description="Helical" evidence="7">
    <location>
        <begin position="236"/>
        <end position="254"/>
    </location>
</feature>
<evidence type="ECO:0000256" key="5">
    <source>
        <dbReference type="ARBA" id="ARBA00023002"/>
    </source>
</evidence>
<evidence type="ECO:0000256" key="1">
    <source>
        <dbReference type="ARBA" id="ARBA00001974"/>
    </source>
</evidence>
<dbReference type="KEGG" id="ccp:CHC_T00004849001"/>
<keyword evidence="3" id="KW-0274">FAD</keyword>
<dbReference type="Proteomes" id="UP000012073">
    <property type="component" value="Unassembled WGS sequence"/>
</dbReference>
<feature type="transmembrane region" description="Helical" evidence="7">
    <location>
        <begin position="266"/>
        <end position="287"/>
    </location>
</feature>
<accession>R7QFQ9</accession>
<dbReference type="EMBL" id="HG001791">
    <property type="protein sequence ID" value="CDF36588.1"/>
    <property type="molecule type" value="Genomic_DNA"/>
</dbReference>
<keyword evidence="6" id="KW-0503">Monooxygenase</keyword>
<dbReference type="GO" id="GO:0004502">
    <property type="term" value="F:kynurenine 3-monooxygenase activity"/>
    <property type="evidence" value="ECO:0007669"/>
    <property type="project" value="TreeGrafter"/>
</dbReference>
<dbReference type="Gramene" id="CDF36588">
    <property type="protein sequence ID" value="CDF36588"/>
    <property type="gene ID" value="CHC_T00004849001"/>
</dbReference>
<dbReference type="OrthoDB" id="5755at2759"/>
<evidence type="ECO:0000256" key="6">
    <source>
        <dbReference type="ARBA" id="ARBA00023033"/>
    </source>
</evidence>
<dbReference type="RefSeq" id="XP_005716407.1">
    <property type="nucleotide sequence ID" value="XM_005716350.1"/>
</dbReference>
<dbReference type="Gene3D" id="3.50.50.60">
    <property type="entry name" value="FAD/NAD(P)-binding domain"/>
    <property type="match status" value="1"/>
</dbReference>
<dbReference type="PANTHER" id="PTHR46028:SF2">
    <property type="entry name" value="KYNURENINE 3-MONOOXYGENASE"/>
    <property type="match status" value="1"/>
</dbReference>
<keyword evidence="7" id="KW-1133">Transmembrane helix</keyword>
<dbReference type="Pfam" id="PF01494">
    <property type="entry name" value="FAD_binding_3"/>
    <property type="match status" value="1"/>
</dbReference>
<keyword evidence="7" id="KW-0812">Transmembrane</keyword>
<sequence>MNIKGVVVKENFTELLTPPAPIEESEGGNRVLVGAKKNRPRNAVFSLIVFPLVPGAVKTLGGFLGLSANLPNHELWKAQTVEEGYRLFEDNFPQAKIRECISEEQMATFVQTRPSVFCPITRRDSLAFRVGEPAQGGVLVMGDAAHSFPPDLGQGVNSAFEDVAVFTDLLDGFSNDTSLDTVLKEYEARRDADTTALTKIARVAAPYQYGQNKLGSMLSVFNRNGRDKLTKLLPNFFYPAMITLVYSDIPYSCILSRTNATTLRIWLLAASLVVGPLASVLFLSGLAQ</sequence>
<dbReference type="STRING" id="2769.R7QFQ9"/>
<dbReference type="SUPFAM" id="SSF51905">
    <property type="entry name" value="FAD/NAD(P)-binding domain"/>
    <property type="match status" value="1"/>
</dbReference>
<evidence type="ECO:0000256" key="4">
    <source>
        <dbReference type="ARBA" id="ARBA00022857"/>
    </source>
</evidence>
<dbReference type="InterPro" id="IPR036188">
    <property type="entry name" value="FAD/NAD-bd_sf"/>
</dbReference>